<dbReference type="InterPro" id="IPR014710">
    <property type="entry name" value="RmlC-like_jellyroll"/>
</dbReference>
<dbReference type="GO" id="GO:0017172">
    <property type="term" value="F:cysteine dioxygenase activity"/>
    <property type="evidence" value="ECO:0007669"/>
    <property type="project" value="UniProtKB-UniRule"/>
</dbReference>
<dbReference type="CDD" id="cd10548">
    <property type="entry name" value="cupin_CDO"/>
    <property type="match status" value="1"/>
</dbReference>
<feature type="cross-link" description="3'-(S-cysteinyl)-tyrosine (Cys-Tyr)" evidence="7">
    <location>
        <begin position="128"/>
        <end position="194"/>
    </location>
</feature>
<name>A0A6A5BHH0_NAEFO</name>
<evidence type="ECO:0000256" key="8">
    <source>
        <dbReference type="PIRSR" id="PIRSR610300-51"/>
    </source>
</evidence>
<dbReference type="AlphaFoldDB" id="A0A6A5BHH0"/>
<dbReference type="GO" id="GO:0008198">
    <property type="term" value="F:ferrous iron binding"/>
    <property type="evidence" value="ECO:0007669"/>
    <property type="project" value="TreeGrafter"/>
</dbReference>
<evidence type="ECO:0000256" key="1">
    <source>
        <dbReference type="ARBA" id="ARBA00006622"/>
    </source>
</evidence>
<dbReference type="Pfam" id="PF05995">
    <property type="entry name" value="CDO_I"/>
    <property type="match status" value="1"/>
</dbReference>
<feature type="binding site" evidence="8">
    <location>
        <position position="121"/>
    </location>
    <ligand>
        <name>Fe cation</name>
        <dbReference type="ChEBI" id="CHEBI:24875"/>
        <note>catalytic</note>
    </ligand>
</feature>
<dbReference type="PANTHER" id="PTHR12918:SF1">
    <property type="entry name" value="CYSTEINE DIOXYGENASE TYPE 1"/>
    <property type="match status" value="1"/>
</dbReference>
<feature type="binding site" evidence="8">
    <location>
        <position position="178"/>
    </location>
    <ligand>
        <name>Fe cation</name>
        <dbReference type="ChEBI" id="CHEBI:24875"/>
        <note>catalytic</note>
    </ligand>
</feature>
<comment type="similarity">
    <text evidence="1 9">Belongs to the cysteine dioxygenase family.</text>
</comment>
<feature type="region of interest" description="Disordered" evidence="10">
    <location>
        <begin position="15"/>
        <end position="35"/>
    </location>
</feature>
<dbReference type="OMA" id="QVKECRW"/>
<dbReference type="GO" id="GO:0019448">
    <property type="term" value="P:L-cysteine catabolic process"/>
    <property type="evidence" value="ECO:0007669"/>
    <property type="project" value="TreeGrafter"/>
</dbReference>
<keyword evidence="12" id="KW-1185">Reference proteome</keyword>
<dbReference type="InterPro" id="IPR010300">
    <property type="entry name" value="CDO_1"/>
</dbReference>
<dbReference type="VEuPathDB" id="AmoebaDB:NfTy_075790"/>
<dbReference type="GeneID" id="68114080"/>
<protein>
    <recommendedName>
        <fullName evidence="2 9">Cysteine dioxygenase</fullName>
        <ecNumber evidence="2 9">1.13.11.20</ecNumber>
    </recommendedName>
</protein>
<evidence type="ECO:0000256" key="3">
    <source>
        <dbReference type="ARBA" id="ARBA00022723"/>
    </source>
</evidence>
<evidence type="ECO:0000256" key="4">
    <source>
        <dbReference type="ARBA" id="ARBA00022964"/>
    </source>
</evidence>
<dbReference type="VEuPathDB" id="AmoebaDB:FDP41_006862"/>
<dbReference type="Gene3D" id="2.60.120.10">
    <property type="entry name" value="Jelly Rolls"/>
    <property type="match status" value="1"/>
</dbReference>
<evidence type="ECO:0000256" key="5">
    <source>
        <dbReference type="ARBA" id="ARBA00023002"/>
    </source>
</evidence>
<keyword evidence="5 9" id="KW-0560">Oxidoreductase</keyword>
<comment type="catalytic activity">
    <reaction evidence="9">
        <text>L-cysteine + O2 = 3-sulfino-L-alanine + H(+)</text>
        <dbReference type="Rhea" id="RHEA:20441"/>
        <dbReference type="ChEBI" id="CHEBI:15378"/>
        <dbReference type="ChEBI" id="CHEBI:15379"/>
        <dbReference type="ChEBI" id="CHEBI:35235"/>
        <dbReference type="ChEBI" id="CHEBI:61085"/>
        <dbReference type="EC" id="1.13.11.20"/>
    </reaction>
</comment>
<evidence type="ECO:0000313" key="11">
    <source>
        <dbReference type="EMBL" id="KAF0974252.1"/>
    </source>
</evidence>
<keyword evidence="3 8" id="KW-0479">Metal-binding</keyword>
<evidence type="ECO:0000256" key="7">
    <source>
        <dbReference type="PIRSR" id="PIRSR610300-50"/>
    </source>
</evidence>
<keyword evidence="4 9" id="KW-0223">Dioxygenase</keyword>
<dbReference type="RefSeq" id="XP_044558965.1">
    <property type="nucleotide sequence ID" value="XM_044710543.1"/>
</dbReference>
<feature type="binding site" evidence="8">
    <location>
        <position position="123"/>
    </location>
    <ligand>
        <name>Fe cation</name>
        <dbReference type="ChEBI" id="CHEBI:24875"/>
        <note>catalytic</note>
    </ligand>
</feature>
<evidence type="ECO:0000256" key="2">
    <source>
        <dbReference type="ARBA" id="ARBA00013133"/>
    </source>
</evidence>
<evidence type="ECO:0000256" key="10">
    <source>
        <dbReference type="SAM" id="MobiDB-lite"/>
    </source>
</evidence>
<sequence length="248" mass="28320">MMMHHDPIVRISDCSSVHSTKQPQQVSTSNNNHQQTIQMTPSLKSFLNDLETCFRNGQGKVNPEEVKSIFRKYSNEMDINDFEPYCYADTTATYTRNLVMNNPYFSLIVLVWNPQQHSCIHAHGGSQCWFRVLRGQVKECRWLVNPKQDTSLSPVNPTKEFIANMGTIGYIDDSNGVHCIVNMADEISVSLHCYAPPYQECACYSDETGEIFNGKVMFDSIGGQILSAHDTMYNFLRKEKEETSQNQH</sequence>
<dbReference type="VEuPathDB" id="AmoebaDB:NF0044550"/>
<reference evidence="11 12" key="1">
    <citation type="journal article" date="2019" name="Sci. Rep.">
        <title>Nanopore sequencing improves the draft genome of the human pathogenic amoeba Naegleria fowleri.</title>
        <authorList>
            <person name="Liechti N."/>
            <person name="Schurch N."/>
            <person name="Bruggmann R."/>
            <person name="Wittwer M."/>
        </authorList>
    </citation>
    <scope>NUCLEOTIDE SEQUENCE [LARGE SCALE GENOMIC DNA]</scope>
    <source>
        <strain evidence="11 12">ATCC 30894</strain>
    </source>
</reference>
<keyword evidence="7" id="KW-0883">Thioether bond</keyword>
<dbReference type="EMBL" id="VFQX01000053">
    <property type="protein sequence ID" value="KAF0974252.1"/>
    <property type="molecule type" value="Genomic_DNA"/>
</dbReference>
<dbReference type="EC" id="1.13.11.20" evidence="2 9"/>
<dbReference type="InterPro" id="IPR011051">
    <property type="entry name" value="RmlC_Cupin_sf"/>
</dbReference>
<dbReference type="SUPFAM" id="SSF51182">
    <property type="entry name" value="RmlC-like cupins"/>
    <property type="match status" value="1"/>
</dbReference>
<proteinExistence type="inferred from homology"/>
<dbReference type="OrthoDB" id="543511at2759"/>
<evidence type="ECO:0000313" key="12">
    <source>
        <dbReference type="Proteomes" id="UP000444721"/>
    </source>
</evidence>
<accession>A0A6A5BHH0</accession>
<evidence type="ECO:0000256" key="9">
    <source>
        <dbReference type="RuleBase" id="RU366010"/>
    </source>
</evidence>
<dbReference type="Proteomes" id="UP000444721">
    <property type="component" value="Unassembled WGS sequence"/>
</dbReference>
<dbReference type="PANTHER" id="PTHR12918">
    <property type="entry name" value="CYSTEINE DIOXYGENASE"/>
    <property type="match status" value="1"/>
</dbReference>
<evidence type="ECO:0000256" key="6">
    <source>
        <dbReference type="ARBA" id="ARBA00023004"/>
    </source>
</evidence>
<organism evidence="11 12">
    <name type="scientific">Naegleria fowleri</name>
    <name type="common">Brain eating amoeba</name>
    <dbReference type="NCBI Taxonomy" id="5763"/>
    <lineage>
        <taxon>Eukaryota</taxon>
        <taxon>Discoba</taxon>
        <taxon>Heterolobosea</taxon>
        <taxon>Tetramitia</taxon>
        <taxon>Eutetramitia</taxon>
        <taxon>Vahlkampfiidae</taxon>
        <taxon>Naegleria</taxon>
    </lineage>
</organism>
<keyword evidence="6 8" id="KW-0408">Iron</keyword>
<comment type="cofactor">
    <cofactor evidence="9">
        <name>Fe cation</name>
        <dbReference type="ChEBI" id="CHEBI:24875"/>
    </cofactor>
    <text evidence="9">Binds 1 Fe cation per subunit.</text>
</comment>
<gene>
    <name evidence="11" type="ORF">FDP41_006862</name>
</gene>
<comment type="caution">
    <text evidence="11">The sequence shown here is derived from an EMBL/GenBank/DDBJ whole genome shotgun (WGS) entry which is preliminary data.</text>
</comment>